<dbReference type="PANTHER" id="PTHR36040">
    <property type="entry name" value="OS04G0188500 PROTEIN"/>
    <property type="match status" value="1"/>
</dbReference>
<proteinExistence type="predicted"/>
<reference evidence="3 4" key="1">
    <citation type="submission" date="2020-10" db="EMBL/GenBank/DDBJ databases">
        <title>The Coptis chinensis genome and diversification of protoberbering-type alkaloids.</title>
        <authorList>
            <person name="Wang B."/>
            <person name="Shu S."/>
            <person name="Song C."/>
            <person name="Liu Y."/>
        </authorList>
    </citation>
    <scope>NUCLEOTIDE SEQUENCE [LARGE SCALE GENOMIC DNA]</scope>
    <source>
        <strain evidence="3">HL-2020</strain>
        <tissue evidence="3">Leaf</tissue>
    </source>
</reference>
<comment type="caution">
    <text evidence="3">The sequence shown here is derived from an EMBL/GenBank/DDBJ whole genome shotgun (WGS) entry which is preliminary data.</text>
</comment>
<evidence type="ECO:0000256" key="1">
    <source>
        <dbReference type="SAM" id="MobiDB-lite"/>
    </source>
</evidence>
<dbReference type="EMBL" id="JADFTS010000006">
    <property type="protein sequence ID" value="KAF9603366.1"/>
    <property type="molecule type" value="Genomic_DNA"/>
</dbReference>
<dbReference type="AlphaFoldDB" id="A0A835HR61"/>
<name>A0A835HR61_9MAGN</name>
<keyword evidence="4" id="KW-1185">Reference proteome</keyword>
<feature type="signal peptide" evidence="2">
    <location>
        <begin position="1"/>
        <end position="22"/>
    </location>
</feature>
<sequence>MSMKMKLVVILVVLLAVNSCFAIHRKVLMDELHGQDHGQQPLVKGLESEEVSTYSSSGNGVSNNHHGIPRQYYNDWGSSPKGDSGNNDDNGSGLSRITN</sequence>
<evidence type="ECO:0000256" key="2">
    <source>
        <dbReference type="SAM" id="SignalP"/>
    </source>
</evidence>
<evidence type="ECO:0000313" key="3">
    <source>
        <dbReference type="EMBL" id="KAF9603366.1"/>
    </source>
</evidence>
<dbReference type="Proteomes" id="UP000631114">
    <property type="component" value="Unassembled WGS sequence"/>
</dbReference>
<dbReference type="PANTHER" id="PTHR36040:SF3">
    <property type="entry name" value="OS04G0188500 PROTEIN"/>
    <property type="match status" value="1"/>
</dbReference>
<accession>A0A835HR61</accession>
<protein>
    <submittedName>
        <fullName evidence="3">Uncharacterized protein</fullName>
    </submittedName>
</protein>
<dbReference type="OrthoDB" id="1160759at2759"/>
<keyword evidence="2" id="KW-0732">Signal</keyword>
<evidence type="ECO:0000313" key="4">
    <source>
        <dbReference type="Proteomes" id="UP000631114"/>
    </source>
</evidence>
<gene>
    <name evidence="3" type="ORF">IFM89_035611</name>
</gene>
<feature type="compositionally biased region" description="Low complexity" evidence="1">
    <location>
        <begin position="77"/>
        <end position="99"/>
    </location>
</feature>
<feature type="compositionally biased region" description="Low complexity" evidence="1">
    <location>
        <begin position="55"/>
        <end position="66"/>
    </location>
</feature>
<organism evidence="3 4">
    <name type="scientific">Coptis chinensis</name>
    <dbReference type="NCBI Taxonomy" id="261450"/>
    <lineage>
        <taxon>Eukaryota</taxon>
        <taxon>Viridiplantae</taxon>
        <taxon>Streptophyta</taxon>
        <taxon>Embryophyta</taxon>
        <taxon>Tracheophyta</taxon>
        <taxon>Spermatophyta</taxon>
        <taxon>Magnoliopsida</taxon>
        <taxon>Ranunculales</taxon>
        <taxon>Ranunculaceae</taxon>
        <taxon>Coptidoideae</taxon>
        <taxon>Coptis</taxon>
    </lineage>
</organism>
<feature type="region of interest" description="Disordered" evidence="1">
    <location>
        <begin position="46"/>
        <end position="99"/>
    </location>
</feature>
<feature type="chain" id="PRO_5032634043" evidence="2">
    <location>
        <begin position="23"/>
        <end position="99"/>
    </location>
</feature>